<evidence type="ECO:0000313" key="3">
    <source>
        <dbReference type="Proteomes" id="UP001627154"/>
    </source>
</evidence>
<dbReference type="Proteomes" id="UP001627154">
    <property type="component" value="Unassembled WGS sequence"/>
</dbReference>
<accession>A0ABD2X4I4</accession>
<comment type="caution">
    <text evidence="2">The sequence shown here is derived from an EMBL/GenBank/DDBJ whole genome shotgun (WGS) entry which is preliminary data.</text>
</comment>
<organism evidence="2 3">
    <name type="scientific">Trichogramma kaykai</name>
    <dbReference type="NCBI Taxonomy" id="54128"/>
    <lineage>
        <taxon>Eukaryota</taxon>
        <taxon>Metazoa</taxon>
        <taxon>Ecdysozoa</taxon>
        <taxon>Arthropoda</taxon>
        <taxon>Hexapoda</taxon>
        <taxon>Insecta</taxon>
        <taxon>Pterygota</taxon>
        <taxon>Neoptera</taxon>
        <taxon>Endopterygota</taxon>
        <taxon>Hymenoptera</taxon>
        <taxon>Apocrita</taxon>
        <taxon>Proctotrupomorpha</taxon>
        <taxon>Chalcidoidea</taxon>
        <taxon>Trichogrammatidae</taxon>
        <taxon>Trichogramma</taxon>
    </lineage>
</organism>
<keyword evidence="3" id="KW-1185">Reference proteome</keyword>
<evidence type="ECO:0000313" key="2">
    <source>
        <dbReference type="EMBL" id="KAL3400237.1"/>
    </source>
</evidence>
<name>A0ABD2X4I4_9HYME</name>
<protein>
    <submittedName>
        <fullName evidence="2">Uncharacterized protein</fullName>
    </submittedName>
</protein>
<reference evidence="2 3" key="1">
    <citation type="journal article" date="2024" name="bioRxiv">
        <title>A reference genome for Trichogramma kaykai: A tiny desert-dwelling parasitoid wasp with competing sex-ratio distorters.</title>
        <authorList>
            <person name="Culotta J."/>
            <person name="Lindsey A.R."/>
        </authorList>
    </citation>
    <scope>NUCLEOTIDE SEQUENCE [LARGE SCALE GENOMIC DNA]</scope>
    <source>
        <strain evidence="2 3">KSX58</strain>
    </source>
</reference>
<dbReference type="InterPro" id="IPR036397">
    <property type="entry name" value="RNaseH_sf"/>
</dbReference>
<gene>
    <name evidence="2" type="ORF">TKK_006125</name>
</gene>
<sequence>MEDENNGGRGGSSNGSDNPADVAGSGGGVVREAALEHAPALTEEYLREHGIPLHQAIQQFEAWWSSLTCVAAGSTPRFVVDGQAPLRQCLHPEACNKHIELPAHYCTFHDLRKEFAACYSSNDELSMLGIQDMIESAAGDRGEICQAHTCTNCTKASSVRKRTTAGNSSRRAGLVRRRRTCIISEFAFRGAVDTRIVARDIDGPNVALRSEPMRISCEAQDMVAIIQRMIKDGHVFNNSEVVNIVLEPGICSKDEKVDNFVVVRARGLPWQSSDQDVAKFFRGLNVAK</sequence>
<dbReference type="AlphaFoldDB" id="A0ABD2X4I4"/>
<proteinExistence type="predicted"/>
<dbReference type="Gene3D" id="3.30.420.10">
    <property type="entry name" value="Ribonuclease H-like superfamily/Ribonuclease H"/>
    <property type="match status" value="1"/>
</dbReference>
<dbReference type="EMBL" id="JBJJXI010000051">
    <property type="protein sequence ID" value="KAL3400237.1"/>
    <property type="molecule type" value="Genomic_DNA"/>
</dbReference>
<evidence type="ECO:0000256" key="1">
    <source>
        <dbReference type="SAM" id="MobiDB-lite"/>
    </source>
</evidence>
<feature type="region of interest" description="Disordered" evidence="1">
    <location>
        <begin position="1"/>
        <end position="26"/>
    </location>
</feature>